<proteinExistence type="inferred from homology"/>
<name>A0A955I1Z0_9BACT</name>
<dbReference type="Pfam" id="PF02646">
    <property type="entry name" value="RmuC"/>
    <property type="match status" value="1"/>
</dbReference>
<protein>
    <submittedName>
        <fullName evidence="6">DNA recombination protein RmuC</fullName>
    </submittedName>
</protein>
<keyword evidence="3 5" id="KW-0175">Coiled coil</keyword>
<evidence type="ECO:0000256" key="3">
    <source>
        <dbReference type="ARBA" id="ARBA00023054"/>
    </source>
</evidence>
<comment type="similarity">
    <text evidence="2">Belongs to the RmuC family.</text>
</comment>
<sequence length="381" mass="44595">MEFAIGFILALGVMAVALFILKDKLFKQTEQQNEAAMRALELQLKSMLPDIMKQSNDMLVSRANEVLGAEKKEIKTDLENKRGEIERMIKLVQEDLKRSQKELSEAEQKRIGSFHELRERLENQQKVTEQLRVSTDQLKGLLSDNQMRGQFGEQIAEDLLRMTGFVRGIDYEFNKKQESSETRPDFSVFLPDGTRINVDAKFPYSNLQKMSESEDPSQKDKYLREFERDVKNKIKQVTSRDYINPDDQTVDFVILFIPNEMIFSFIYERFNDVWTEAMSNKVILAGPFSFTAILRMIRQAYESFRYQNNVRQIIGHIKQFEKEFESFTSEFIKIDKKISELKNQYDKVSGTRTNQLQKTVDKVRLEGVEYEDSGKQKSLLE</sequence>
<dbReference type="GO" id="GO:0006310">
    <property type="term" value="P:DNA recombination"/>
    <property type="evidence" value="ECO:0007669"/>
    <property type="project" value="UniProtKB-KW"/>
</dbReference>
<organism evidence="6 7">
    <name type="scientific">Candidatus Dojkabacteria bacterium</name>
    <dbReference type="NCBI Taxonomy" id="2099670"/>
    <lineage>
        <taxon>Bacteria</taxon>
        <taxon>Candidatus Dojkabacteria</taxon>
    </lineage>
</organism>
<feature type="coiled-coil region" evidence="5">
    <location>
        <begin position="71"/>
        <end position="109"/>
    </location>
</feature>
<evidence type="ECO:0000256" key="2">
    <source>
        <dbReference type="ARBA" id="ARBA00009840"/>
    </source>
</evidence>
<accession>A0A955I1Z0</accession>
<dbReference type="AlphaFoldDB" id="A0A955I1Z0"/>
<dbReference type="InterPro" id="IPR003798">
    <property type="entry name" value="DNA_recombination_RmuC"/>
</dbReference>
<comment type="function">
    <text evidence="1">Involved in DNA recombination.</text>
</comment>
<evidence type="ECO:0000256" key="5">
    <source>
        <dbReference type="SAM" id="Coils"/>
    </source>
</evidence>
<keyword evidence="4" id="KW-0233">DNA recombination</keyword>
<reference evidence="6" key="1">
    <citation type="submission" date="2020-04" db="EMBL/GenBank/DDBJ databases">
        <authorList>
            <person name="Zhang T."/>
        </authorList>
    </citation>
    <scope>NUCLEOTIDE SEQUENCE</scope>
    <source>
        <strain evidence="6">HKST-UBA17</strain>
    </source>
</reference>
<comment type="caution">
    <text evidence="6">The sequence shown here is derived from an EMBL/GenBank/DDBJ whole genome shotgun (WGS) entry which is preliminary data.</text>
</comment>
<dbReference type="EMBL" id="JAGQLN010000011">
    <property type="protein sequence ID" value="MCA9376927.1"/>
    <property type="molecule type" value="Genomic_DNA"/>
</dbReference>
<evidence type="ECO:0000313" key="6">
    <source>
        <dbReference type="EMBL" id="MCA9376927.1"/>
    </source>
</evidence>
<reference evidence="6" key="2">
    <citation type="journal article" date="2021" name="Microbiome">
        <title>Successional dynamics and alternative stable states in a saline activated sludge microbial community over 9 years.</title>
        <authorList>
            <person name="Wang Y."/>
            <person name="Ye J."/>
            <person name="Ju F."/>
            <person name="Liu L."/>
            <person name="Boyd J.A."/>
            <person name="Deng Y."/>
            <person name="Parks D.H."/>
            <person name="Jiang X."/>
            <person name="Yin X."/>
            <person name="Woodcroft B.J."/>
            <person name="Tyson G.W."/>
            <person name="Hugenholtz P."/>
            <person name="Polz M.F."/>
            <person name="Zhang T."/>
        </authorList>
    </citation>
    <scope>NUCLEOTIDE SEQUENCE</scope>
    <source>
        <strain evidence="6">HKST-UBA17</strain>
    </source>
</reference>
<dbReference type="PANTHER" id="PTHR30563:SF0">
    <property type="entry name" value="DNA RECOMBINATION PROTEIN RMUC"/>
    <property type="match status" value="1"/>
</dbReference>
<dbReference type="Proteomes" id="UP000741282">
    <property type="component" value="Unassembled WGS sequence"/>
</dbReference>
<gene>
    <name evidence="6" type="ORF">KC685_03345</name>
</gene>
<evidence type="ECO:0000256" key="1">
    <source>
        <dbReference type="ARBA" id="ARBA00003416"/>
    </source>
</evidence>
<evidence type="ECO:0000256" key="4">
    <source>
        <dbReference type="ARBA" id="ARBA00023172"/>
    </source>
</evidence>
<dbReference type="PANTHER" id="PTHR30563">
    <property type="entry name" value="DNA RECOMBINATION PROTEIN RMUC"/>
    <property type="match status" value="1"/>
</dbReference>
<evidence type="ECO:0000313" key="7">
    <source>
        <dbReference type="Proteomes" id="UP000741282"/>
    </source>
</evidence>